<evidence type="ECO:0000256" key="9">
    <source>
        <dbReference type="SAM" id="MobiDB-lite"/>
    </source>
</evidence>
<dbReference type="EMBL" id="KE345785">
    <property type="protein sequence ID" value="EXC15931.1"/>
    <property type="molecule type" value="Genomic_DNA"/>
</dbReference>
<evidence type="ECO:0000256" key="2">
    <source>
        <dbReference type="ARBA" id="ARBA00022553"/>
    </source>
</evidence>
<evidence type="ECO:0000259" key="11">
    <source>
        <dbReference type="PROSITE" id="PS51294"/>
    </source>
</evidence>
<dbReference type="InterPro" id="IPR006447">
    <property type="entry name" value="Myb_dom_plants"/>
</dbReference>
<dbReference type="eggNOG" id="KOG1601">
    <property type="taxonomic scope" value="Eukaryota"/>
</dbReference>
<dbReference type="Proteomes" id="UP000030645">
    <property type="component" value="Unassembled WGS sequence"/>
</dbReference>
<proteinExistence type="predicted"/>
<dbReference type="Gene3D" id="1.10.10.60">
    <property type="entry name" value="Homeodomain-like"/>
    <property type="match status" value="1"/>
</dbReference>
<feature type="region of interest" description="Disordered" evidence="9">
    <location>
        <begin position="598"/>
        <end position="647"/>
    </location>
</feature>
<feature type="region of interest" description="Disordered" evidence="9">
    <location>
        <begin position="349"/>
        <end position="395"/>
    </location>
</feature>
<dbReference type="GO" id="GO:0005634">
    <property type="term" value="C:nucleus"/>
    <property type="evidence" value="ECO:0007669"/>
    <property type="project" value="UniProtKB-SubCell"/>
</dbReference>
<name>W9S4R9_9ROSA</name>
<dbReference type="GO" id="GO:0003677">
    <property type="term" value="F:DNA binding"/>
    <property type="evidence" value="ECO:0007669"/>
    <property type="project" value="InterPro"/>
</dbReference>
<dbReference type="NCBIfam" id="TIGR01557">
    <property type="entry name" value="myb_SHAQKYF"/>
    <property type="match status" value="1"/>
</dbReference>
<feature type="compositionally biased region" description="Polar residues" evidence="9">
    <location>
        <begin position="691"/>
        <end position="701"/>
    </location>
</feature>
<dbReference type="GO" id="GO:0000160">
    <property type="term" value="P:phosphorelay signal transduction system"/>
    <property type="evidence" value="ECO:0007669"/>
    <property type="project" value="UniProtKB-KW"/>
</dbReference>
<dbReference type="InterPro" id="IPR001789">
    <property type="entry name" value="Sig_transdc_resp-reg_receiver"/>
</dbReference>
<sequence>MDSARVMSGIGQSSDAQVRPSIDIRILVVDDDSTTLAIVSSILQIFSYKVETAKNPLDALATLRMQSGYFDLVVTDFHMPYMNGFELKKQVDKEFKLPVILMTADDQENVMLQSLESGIALFIPKPVNPTDLKDLWQYAVRTQKGKSVVIEEIGSNPIIPPAFDDDDDLQGHQSPSGPGSSCSSGNAGSSATAGALIPRNQPGNKRGGRSPPPNDNGKNKGSTSTKKSCCRPENRPAGTTPGRGRRPRRPKVVWTNSLHNRFLLAVQHLSFDKAVPKRILEFMNVPGLTRENVASHLQKYRLFLKKVAENGTSGASRMLADRILLRSSFASGYPIQMMLQTAQQLYPQLSRPSQQSLFPPPPPPAQQSQSQSQSQPNNGNNIPSSAGPVGISTLLTNHQPAPANVVQQPLLGAANVNAAATSGNVVASTGGPNTSYAFVNHGGNNGFSVGVNPMQAWQQQNQARVGPFAGTTYPSNNNSTPGTVGNNVAPANNYVAPNNSSGIHMIGGNMAGHNQLPASVGVPNGINGTGGRRLIGMRNGPGPSGNIMNGVPVGNMGSGNVGYGQAGGAGAASGGFQGANNPPAAPQAPQVLPNIDHRQQNVDNGSLPPPPPPPRPQYRLANLGRENQNNNDNNNADNELGDVVDNNDPAFGSGGVFLNLDNLPPPNYQALIEDIPSDLSDISFEEDNDHQVNTPTNQVQNPDPLAAGPSVVQENAPNLEQSLGLQQPRMIDDLTDPFQLMHIANMQQRDVDWDEFMDAMMEDD</sequence>
<evidence type="ECO:0000256" key="5">
    <source>
        <dbReference type="ARBA" id="ARBA00023159"/>
    </source>
</evidence>
<keyword evidence="6" id="KW-0804">Transcription</keyword>
<reference evidence="13" key="1">
    <citation type="submission" date="2013-01" db="EMBL/GenBank/DDBJ databases">
        <title>Draft Genome Sequence of a Mulberry Tree, Morus notabilis C.K. Schneid.</title>
        <authorList>
            <person name="He N."/>
            <person name="Zhao S."/>
        </authorList>
    </citation>
    <scope>NUCLEOTIDE SEQUENCE</scope>
</reference>
<dbReference type="PROSITE" id="PS50110">
    <property type="entry name" value="RESPONSE_REGULATORY"/>
    <property type="match status" value="1"/>
</dbReference>
<keyword evidence="2 8" id="KW-0597">Phosphoprotein</keyword>
<keyword evidence="7" id="KW-0539">Nucleus</keyword>
<dbReference type="PROSITE" id="PS51294">
    <property type="entry name" value="HTH_MYB"/>
    <property type="match status" value="1"/>
</dbReference>
<dbReference type="PANTHER" id="PTHR43874:SF19">
    <property type="entry name" value="RESPONSE REGULATOR 23-RELATED"/>
    <property type="match status" value="1"/>
</dbReference>
<evidence type="ECO:0000256" key="3">
    <source>
        <dbReference type="ARBA" id="ARBA00023012"/>
    </source>
</evidence>
<dbReference type="InterPro" id="IPR045279">
    <property type="entry name" value="ARR-like"/>
</dbReference>
<evidence type="ECO:0000256" key="8">
    <source>
        <dbReference type="PROSITE-ProRule" id="PRU00169"/>
    </source>
</evidence>
<dbReference type="KEGG" id="mnt:21398815"/>
<feature type="domain" description="HTH myb-type" evidence="11">
    <location>
        <begin position="246"/>
        <end position="305"/>
    </location>
</feature>
<dbReference type="SUPFAM" id="SSF46689">
    <property type="entry name" value="Homeodomain-like"/>
    <property type="match status" value="1"/>
</dbReference>
<dbReference type="SUPFAM" id="SSF52172">
    <property type="entry name" value="CheY-like"/>
    <property type="match status" value="1"/>
</dbReference>
<feature type="compositionally biased region" description="Pro residues" evidence="9">
    <location>
        <begin position="607"/>
        <end position="616"/>
    </location>
</feature>
<dbReference type="Pfam" id="PF00072">
    <property type="entry name" value="Response_reg"/>
    <property type="match status" value="1"/>
</dbReference>
<dbReference type="OrthoDB" id="21225at2759"/>
<feature type="compositionally biased region" description="Low complexity" evidence="9">
    <location>
        <begin position="627"/>
        <end position="638"/>
    </location>
</feature>
<evidence type="ECO:0000256" key="6">
    <source>
        <dbReference type="ARBA" id="ARBA00023163"/>
    </source>
</evidence>
<keyword evidence="3" id="KW-0902">Two-component regulatory system</keyword>
<evidence type="ECO:0000256" key="7">
    <source>
        <dbReference type="ARBA" id="ARBA00023242"/>
    </source>
</evidence>
<dbReference type="InterPro" id="IPR009057">
    <property type="entry name" value="Homeodomain-like_sf"/>
</dbReference>
<evidence type="ECO:0000259" key="10">
    <source>
        <dbReference type="PROSITE" id="PS50110"/>
    </source>
</evidence>
<feature type="region of interest" description="Disordered" evidence="9">
    <location>
        <begin position="687"/>
        <end position="708"/>
    </location>
</feature>
<dbReference type="Gene3D" id="3.40.50.2300">
    <property type="match status" value="1"/>
</dbReference>
<evidence type="ECO:0000256" key="4">
    <source>
        <dbReference type="ARBA" id="ARBA00023015"/>
    </source>
</evidence>
<feature type="domain" description="Response regulatory" evidence="10">
    <location>
        <begin position="25"/>
        <end position="140"/>
    </location>
</feature>
<dbReference type="InterPro" id="IPR017930">
    <property type="entry name" value="Myb_dom"/>
</dbReference>
<organism evidence="12 13">
    <name type="scientific">Morus notabilis</name>
    <dbReference type="NCBI Taxonomy" id="981085"/>
    <lineage>
        <taxon>Eukaryota</taxon>
        <taxon>Viridiplantae</taxon>
        <taxon>Streptophyta</taxon>
        <taxon>Embryophyta</taxon>
        <taxon>Tracheophyta</taxon>
        <taxon>Spermatophyta</taxon>
        <taxon>Magnoliopsida</taxon>
        <taxon>eudicotyledons</taxon>
        <taxon>Gunneridae</taxon>
        <taxon>Pentapetalae</taxon>
        <taxon>rosids</taxon>
        <taxon>fabids</taxon>
        <taxon>Rosales</taxon>
        <taxon>Moraceae</taxon>
        <taxon>Moreae</taxon>
        <taxon>Morus</taxon>
    </lineage>
</organism>
<keyword evidence="13" id="KW-1185">Reference proteome</keyword>
<dbReference type="AlphaFoldDB" id="W9S4R9"/>
<feature type="modified residue" description="4-aspartylphosphate" evidence="8">
    <location>
        <position position="76"/>
    </location>
</feature>
<feature type="region of interest" description="Disordered" evidence="9">
    <location>
        <begin position="157"/>
        <end position="250"/>
    </location>
</feature>
<evidence type="ECO:0000313" key="13">
    <source>
        <dbReference type="Proteomes" id="UP000030645"/>
    </source>
</evidence>
<feature type="compositionally biased region" description="Low complexity" evidence="9">
    <location>
        <begin position="174"/>
        <end position="195"/>
    </location>
</feature>
<evidence type="ECO:0000256" key="1">
    <source>
        <dbReference type="ARBA" id="ARBA00004123"/>
    </source>
</evidence>
<dbReference type="PANTHER" id="PTHR43874">
    <property type="entry name" value="TWO-COMPONENT RESPONSE REGULATOR"/>
    <property type="match status" value="1"/>
</dbReference>
<keyword evidence="4" id="KW-0805">Transcription regulation</keyword>
<accession>W9S4R9</accession>
<dbReference type="FunFam" id="1.10.10.60:FF:000007">
    <property type="entry name" value="Two-component response regulator"/>
    <property type="match status" value="1"/>
</dbReference>
<dbReference type="GO" id="GO:0009736">
    <property type="term" value="P:cytokinin-activated signaling pathway"/>
    <property type="evidence" value="ECO:0007669"/>
    <property type="project" value="InterPro"/>
</dbReference>
<evidence type="ECO:0000313" key="12">
    <source>
        <dbReference type="EMBL" id="EXC15931.1"/>
    </source>
</evidence>
<dbReference type="InterPro" id="IPR011006">
    <property type="entry name" value="CheY-like_superfamily"/>
</dbReference>
<dbReference type="CDD" id="cd17584">
    <property type="entry name" value="REC_typeB_ARR-like"/>
    <property type="match status" value="1"/>
</dbReference>
<comment type="subcellular location">
    <subcellularLocation>
        <location evidence="1">Nucleus</location>
    </subcellularLocation>
</comment>
<feature type="compositionally biased region" description="Low complexity" evidence="9">
    <location>
        <begin position="366"/>
        <end position="376"/>
    </location>
</feature>
<keyword evidence="5" id="KW-0010">Activator</keyword>
<protein>
    <submittedName>
        <fullName evidence="12">Putative two-component response regulator</fullName>
    </submittedName>
</protein>
<dbReference type="SMART" id="SM00448">
    <property type="entry name" value="REC"/>
    <property type="match status" value="1"/>
</dbReference>
<gene>
    <name evidence="12" type="ORF">L484_015732</name>
</gene>